<evidence type="ECO:0000256" key="1">
    <source>
        <dbReference type="SAM" id="MobiDB-lite"/>
    </source>
</evidence>
<dbReference type="EMBL" id="KE524855">
    <property type="protein sequence ID" value="KFB37864.1"/>
    <property type="molecule type" value="Genomic_DNA"/>
</dbReference>
<proteinExistence type="predicted"/>
<accession>A0A084VIS0</accession>
<name>A0A084VIS0_ANOSI</name>
<reference evidence="3" key="2">
    <citation type="submission" date="2020-05" db="UniProtKB">
        <authorList>
            <consortium name="EnsemblMetazoa"/>
        </authorList>
    </citation>
    <scope>IDENTIFICATION</scope>
</reference>
<reference evidence="2 4" key="1">
    <citation type="journal article" date="2014" name="BMC Genomics">
        <title>Genome sequence of Anopheles sinensis provides insight into genetics basis of mosquito competence for malaria parasites.</title>
        <authorList>
            <person name="Zhou D."/>
            <person name="Zhang D."/>
            <person name="Ding G."/>
            <person name="Shi L."/>
            <person name="Hou Q."/>
            <person name="Ye Y."/>
            <person name="Xu Y."/>
            <person name="Zhou H."/>
            <person name="Xiong C."/>
            <person name="Li S."/>
            <person name="Yu J."/>
            <person name="Hong S."/>
            <person name="Yu X."/>
            <person name="Zou P."/>
            <person name="Chen C."/>
            <person name="Chang X."/>
            <person name="Wang W."/>
            <person name="Lv Y."/>
            <person name="Sun Y."/>
            <person name="Ma L."/>
            <person name="Shen B."/>
            <person name="Zhu C."/>
        </authorList>
    </citation>
    <scope>NUCLEOTIDE SEQUENCE [LARGE SCALE GENOMIC DNA]</scope>
</reference>
<dbReference type="AlphaFoldDB" id="A0A084VIS0"/>
<dbReference type="EMBL" id="ATLV01013386">
    <property type="status" value="NOT_ANNOTATED_CDS"/>
    <property type="molecule type" value="Genomic_DNA"/>
</dbReference>
<evidence type="ECO:0000313" key="2">
    <source>
        <dbReference type="EMBL" id="KFB37864.1"/>
    </source>
</evidence>
<protein>
    <submittedName>
        <fullName evidence="2 3">Uncharacterized protein</fullName>
    </submittedName>
</protein>
<keyword evidence="4" id="KW-1185">Reference proteome</keyword>
<organism evidence="2">
    <name type="scientific">Anopheles sinensis</name>
    <name type="common">Mosquito</name>
    <dbReference type="NCBI Taxonomy" id="74873"/>
    <lineage>
        <taxon>Eukaryota</taxon>
        <taxon>Metazoa</taxon>
        <taxon>Ecdysozoa</taxon>
        <taxon>Arthropoda</taxon>
        <taxon>Hexapoda</taxon>
        <taxon>Insecta</taxon>
        <taxon>Pterygota</taxon>
        <taxon>Neoptera</taxon>
        <taxon>Endopterygota</taxon>
        <taxon>Diptera</taxon>
        <taxon>Nematocera</taxon>
        <taxon>Culicoidea</taxon>
        <taxon>Culicidae</taxon>
        <taxon>Anophelinae</taxon>
        <taxon>Anopheles</taxon>
    </lineage>
</organism>
<feature type="region of interest" description="Disordered" evidence="1">
    <location>
        <begin position="50"/>
        <end position="95"/>
    </location>
</feature>
<sequence length="129" mass="14372">MEFWTAGIGVIAVVAKLNRPFDVMLPCRWRTFRFIDRGCRSPLTYVKPVSSASAEGKTSERRVAAKRTTSFGRIINQRPVGSRERSDDTSADQTLTDGSFYRRCSKLLHRGAPEALQKLGSRIPSPGVN</sequence>
<evidence type="ECO:0000313" key="3">
    <source>
        <dbReference type="EnsemblMetazoa" id="ASIC005180-PA"/>
    </source>
</evidence>
<dbReference type="VEuPathDB" id="VectorBase:ASIC005180"/>
<dbReference type="Proteomes" id="UP000030765">
    <property type="component" value="Unassembled WGS sequence"/>
</dbReference>
<evidence type="ECO:0000313" key="4">
    <source>
        <dbReference type="Proteomes" id="UP000030765"/>
    </source>
</evidence>
<gene>
    <name evidence="2" type="ORF">ZHAS_00005180</name>
</gene>
<dbReference type="EnsemblMetazoa" id="ASIC005180-RA">
    <property type="protein sequence ID" value="ASIC005180-PA"/>
    <property type="gene ID" value="ASIC005180"/>
</dbReference>